<organism evidence="1 2">
    <name type="scientific">Lactuca virosa</name>
    <dbReference type="NCBI Taxonomy" id="75947"/>
    <lineage>
        <taxon>Eukaryota</taxon>
        <taxon>Viridiplantae</taxon>
        <taxon>Streptophyta</taxon>
        <taxon>Embryophyta</taxon>
        <taxon>Tracheophyta</taxon>
        <taxon>Spermatophyta</taxon>
        <taxon>Magnoliopsida</taxon>
        <taxon>eudicotyledons</taxon>
        <taxon>Gunneridae</taxon>
        <taxon>Pentapetalae</taxon>
        <taxon>asterids</taxon>
        <taxon>campanulids</taxon>
        <taxon>Asterales</taxon>
        <taxon>Asteraceae</taxon>
        <taxon>Cichorioideae</taxon>
        <taxon>Cichorieae</taxon>
        <taxon>Lactucinae</taxon>
        <taxon>Lactuca</taxon>
    </lineage>
</organism>
<comment type="caution">
    <text evidence="1">The sequence shown here is derived from an EMBL/GenBank/DDBJ whole genome shotgun (WGS) entry which is preliminary data.</text>
</comment>
<evidence type="ECO:0000313" key="1">
    <source>
        <dbReference type="EMBL" id="CAH1443078.1"/>
    </source>
</evidence>
<proteinExistence type="predicted"/>
<dbReference type="AlphaFoldDB" id="A0AAU9NYK1"/>
<gene>
    <name evidence="1" type="ORF">LVIROSA_LOCUS29020</name>
</gene>
<keyword evidence="2" id="KW-1185">Reference proteome</keyword>
<evidence type="ECO:0000313" key="2">
    <source>
        <dbReference type="Proteomes" id="UP001157418"/>
    </source>
</evidence>
<protein>
    <submittedName>
        <fullName evidence="1">Uncharacterized protein</fullName>
    </submittedName>
</protein>
<accession>A0AAU9NYK1</accession>
<dbReference type="EMBL" id="CAKMRJ010005412">
    <property type="protein sequence ID" value="CAH1443078.1"/>
    <property type="molecule type" value="Genomic_DNA"/>
</dbReference>
<dbReference type="Proteomes" id="UP001157418">
    <property type="component" value="Unassembled WGS sequence"/>
</dbReference>
<reference evidence="1 2" key="1">
    <citation type="submission" date="2022-01" db="EMBL/GenBank/DDBJ databases">
        <authorList>
            <person name="Xiong W."/>
            <person name="Schranz E."/>
        </authorList>
    </citation>
    <scope>NUCLEOTIDE SEQUENCE [LARGE SCALE GENOMIC DNA]</scope>
</reference>
<name>A0AAU9NYK1_9ASTR</name>
<sequence length="108" mass="12564">MMITTTLKIYAHLLLQWGRDKTKARAKGKGKATSSNSSVGPERLAKSEEMMIQMTQLNSTLERHMTKNFRLTKYSLLMQDVRYRDPEDQEAAKVVKQSIIEKYKLNRK</sequence>